<dbReference type="EMBL" id="FPBK01000001">
    <property type="protein sequence ID" value="SFU34159.1"/>
    <property type="molecule type" value="Genomic_DNA"/>
</dbReference>
<dbReference type="STRING" id="1224947.SAMN05216480_101876"/>
<reference evidence="2" key="1">
    <citation type="submission" date="2016-10" db="EMBL/GenBank/DDBJ databases">
        <authorList>
            <person name="Varghese N."/>
            <person name="Submissions S."/>
        </authorList>
    </citation>
    <scope>NUCLEOTIDE SEQUENCE [LARGE SCALE GENOMIC DNA]</scope>
    <source>
        <strain evidence="2">CGMCC 1.12333</strain>
    </source>
</reference>
<sequence length="291" mass="34227">MSKKTSPIFFVLLMILSVHVLRSQTTDLFRVEYTYLPNSGTDNSIQRFRSLAQVPIPIKDDYLVFSFDYRYLKLELNDVPFETNDLNSTQRIEGTVGYVYKYNEDWRFALRGGVRLASNFDSKMVSDDMLYLVSAYAINDRLEDETLKNPYRLILGLLYTTTPGRNYPLPFVNYHVEHENWSYSLGVPKSNIHYYLNDKNRIQAFGTLDNFFANIQGDKMVDGQLAQNISMTNVLLGIGYEYYFTDHLLYYGYIAHSVYNDYRLRNNDRDDIYVIDDKNSIYFRTGVRFKF</sequence>
<name>A0A1I7FDA3_9FLAO</name>
<dbReference type="Proteomes" id="UP000199138">
    <property type="component" value="Unassembled WGS sequence"/>
</dbReference>
<dbReference type="AlphaFoldDB" id="A0A1I7FDA3"/>
<organism evidence="1 2">
    <name type="scientific">Pustulibacterium marinum</name>
    <dbReference type="NCBI Taxonomy" id="1224947"/>
    <lineage>
        <taxon>Bacteria</taxon>
        <taxon>Pseudomonadati</taxon>
        <taxon>Bacteroidota</taxon>
        <taxon>Flavobacteriia</taxon>
        <taxon>Flavobacteriales</taxon>
        <taxon>Flavobacteriaceae</taxon>
        <taxon>Pustulibacterium</taxon>
    </lineage>
</organism>
<keyword evidence="2" id="KW-1185">Reference proteome</keyword>
<evidence type="ECO:0008006" key="3">
    <source>
        <dbReference type="Google" id="ProtNLM"/>
    </source>
</evidence>
<evidence type="ECO:0000313" key="1">
    <source>
        <dbReference type="EMBL" id="SFU34159.1"/>
    </source>
</evidence>
<gene>
    <name evidence="1" type="ORF">SAMN05216480_101876</name>
</gene>
<evidence type="ECO:0000313" key="2">
    <source>
        <dbReference type="Proteomes" id="UP000199138"/>
    </source>
</evidence>
<accession>A0A1I7FDA3</accession>
<dbReference type="RefSeq" id="WP_245766520.1">
    <property type="nucleotide sequence ID" value="NZ_FPBK01000001.1"/>
</dbReference>
<protein>
    <recommendedName>
        <fullName evidence="3">Outer membrane protein beta-barrel domain-containing protein</fullName>
    </recommendedName>
</protein>
<proteinExistence type="predicted"/>